<dbReference type="Pfam" id="PF16903">
    <property type="entry name" value="Capsid_N"/>
    <property type="match status" value="1"/>
</dbReference>
<protein>
    <recommendedName>
        <fullName evidence="4">Major capsid protein N-terminal domain-containing protein</fullName>
    </recommendedName>
</protein>
<dbReference type="Gene3D" id="2.70.9.10">
    <property type="entry name" value="Adenovirus Type 2 Hexon, domain 4"/>
    <property type="match status" value="1"/>
</dbReference>
<accession>A0A6C0DNC4</accession>
<reference evidence="3" key="1">
    <citation type="journal article" date="2020" name="Nature">
        <title>Giant virus diversity and host interactions through global metagenomics.</title>
        <authorList>
            <person name="Schulz F."/>
            <person name="Roux S."/>
            <person name="Paez-Espino D."/>
            <person name="Jungbluth S."/>
            <person name="Walsh D.A."/>
            <person name="Denef V.J."/>
            <person name="McMahon K.D."/>
            <person name="Konstantinidis K.T."/>
            <person name="Eloe-Fadrosh E.A."/>
            <person name="Kyrpides N.C."/>
            <person name="Woyke T."/>
        </authorList>
    </citation>
    <scope>NUCLEOTIDE SEQUENCE</scope>
    <source>
        <strain evidence="3">GVMAG-M-3300023174-3</strain>
    </source>
</reference>
<evidence type="ECO:0000259" key="2">
    <source>
        <dbReference type="Pfam" id="PF16903"/>
    </source>
</evidence>
<dbReference type="Gene3D" id="2.70.9.20">
    <property type="entry name" value="Major capsid protein Vp54"/>
    <property type="match status" value="1"/>
</dbReference>
<name>A0A6C0DNC4_9ZZZZ</name>
<dbReference type="SUPFAM" id="SSF49749">
    <property type="entry name" value="Group II dsDNA viruses VP"/>
    <property type="match status" value="2"/>
</dbReference>
<dbReference type="AlphaFoldDB" id="A0A6C0DNC4"/>
<proteinExistence type="predicted"/>
<sequence>MAGGLLNIISVGNNNVILTGNPSKTFFKVTYSKYTNFGLQKFRIDYDGLRELRLTEQSVFSFKIPRYAELLMDAYIAVTLPDIWSPVHNPVSASKDSVYNTDNRWAPYDFRWIQNIGALMIKEITITCGSLLLQRYTGEYISAMVDRDFTNEKKELFNKMTGNVPELNDPGNAFHRENTYPSAFYTENSSGAEPSIRGRQLYIPLNAWFMLNPGCAIPLICLQYNELVINVTFRPIQELFQVRDVYDNVYQRPYVQPDFTLPQFQMYRFLQTPPAVDIALSNYENKTNTWNADVHLLATYCFLSKEETQTFAAQDHVYLVKDIFQYNFENITGTQRLKLNSNGMIASWMWYLQRNDVNLRNEWSNYTNWPYDGLPSPMNIITSQPIQKLENTAAPSSALYIYDKNSNTYYSLANDPNDGRTTGIVTVGDYAVQNKREILENMGILLNGEYRENILTRGVYDYIEKYTRTNGSAQEGLYCYNFCLNTNPFEYQPSGALNLSKFKNIELEITTHVPPVDSINSSFDVICDADGNPIGVRKSNWRLYDYNYNMTLFEERYNILSFISGNCGMLYAR</sequence>
<dbReference type="GO" id="GO:0005198">
    <property type="term" value="F:structural molecule activity"/>
    <property type="evidence" value="ECO:0007669"/>
    <property type="project" value="InterPro"/>
</dbReference>
<dbReference type="EMBL" id="MN739648">
    <property type="protein sequence ID" value="QHT18107.1"/>
    <property type="molecule type" value="Genomic_DNA"/>
</dbReference>
<dbReference type="InterPro" id="IPR007542">
    <property type="entry name" value="MCP_C"/>
</dbReference>
<organism evidence="3">
    <name type="scientific">viral metagenome</name>
    <dbReference type="NCBI Taxonomy" id="1070528"/>
    <lineage>
        <taxon>unclassified sequences</taxon>
        <taxon>metagenomes</taxon>
        <taxon>organismal metagenomes</taxon>
    </lineage>
</organism>
<dbReference type="InterPro" id="IPR016112">
    <property type="entry name" value="VP_dsDNA_II"/>
</dbReference>
<evidence type="ECO:0000259" key="1">
    <source>
        <dbReference type="Pfam" id="PF04451"/>
    </source>
</evidence>
<dbReference type="Pfam" id="PF04451">
    <property type="entry name" value="Capsid_NCLDV"/>
    <property type="match status" value="1"/>
</dbReference>
<feature type="domain" description="Major capsid protein N-terminal" evidence="2">
    <location>
        <begin position="25"/>
        <end position="249"/>
    </location>
</feature>
<dbReference type="InterPro" id="IPR038519">
    <property type="entry name" value="MCP_C_sf"/>
</dbReference>
<feature type="domain" description="Major capsid protein C-terminal" evidence="1">
    <location>
        <begin position="307"/>
        <end position="565"/>
    </location>
</feature>
<evidence type="ECO:0008006" key="4">
    <source>
        <dbReference type="Google" id="ProtNLM"/>
    </source>
</evidence>
<evidence type="ECO:0000313" key="3">
    <source>
        <dbReference type="EMBL" id="QHT18107.1"/>
    </source>
</evidence>
<dbReference type="InterPro" id="IPR031654">
    <property type="entry name" value="Capsid_N"/>
</dbReference>